<dbReference type="Pfam" id="PF00059">
    <property type="entry name" value="Lectin_C"/>
    <property type="match status" value="1"/>
</dbReference>
<sequence>MCHLILKSDTNTTDYWIGLFLMNETGEAEWTWIDGKPLSYKNWLDVEPNGSGECGRIAVNDTWRDTECSSTISHFKHDIYFLCKKENDDASGAASYVNMHATIIVLLLSLSLV</sequence>
<protein>
    <recommendedName>
        <fullName evidence="1">C-type lectin domain-containing protein</fullName>
    </recommendedName>
</protein>
<keyword evidence="3" id="KW-1185">Reference proteome</keyword>
<gene>
    <name evidence="2" type="ORF">LSH36_569g00028</name>
</gene>
<proteinExistence type="predicted"/>
<dbReference type="Proteomes" id="UP001208570">
    <property type="component" value="Unassembled WGS sequence"/>
</dbReference>
<accession>A0AAD9J618</accession>
<dbReference type="InterPro" id="IPR001304">
    <property type="entry name" value="C-type_lectin-like"/>
</dbReference>
<dbReference type="InterPro" id="IPR016187">
    <property type="entry name" value="CTDL_fold"/>
</dbReference>
<comment type="caution">
    <text evidence="2">The sequence shown here is derived from an EMBL/GenBank/DDBJ whole genome shotgun (WGS) entry which is preliminary data.</text>
</comment>
<evidence type="ECO:0000259" key="1">
    <source>
        <dbReference type="PROSITE" id="PS50041"/>
    </source>
</evidence>
<reference evidence="2" key="1">
    <citation type="journal article" date="2023" name="Mol. Biol. Evol.">
        <title>Third-Generation Sequencing Reveals the Adaptive Role of the Epigenome in Three Deep-Sea Polychaetes.</title>
        <authorList>
            <person name="Perez M."/>
            <person name="Aroh O."/>
            <person name="Sun Y."/>
            <person name="Lan Y."/>
            <person name="Juniper S.K."/>
            <person name="Young C.R."/>
            <person name="Angers B."/>
            <person name="Qian P.Y."/>
        </authorList>
    </citation>
    <scope>NUCLEOTIDE SEQUENCE</scope>
    <source>
        <strain evidence="2">P08H-3</strain>
    </source>
</reference>
<organism evidence="2 3">
    <name type="scientific">Paralvinella palmiformis</name>
    <dbReference type="NCBI Taxonomy" id="53620"/>
    <lineage>
        <taxon>Eukaryota</taxon>
        <taxon>Metazoa</taxon>
        <taxon>Spiralia</taxon>
        <taxon>Lophotrochozoa</taxon>
        <taxon>Annelida</taxon>
        <taxon>Polychaeta</taxon>
        <taxon>Sedentaria</taxon>
        <taxon>Canalipalpata</taxon>
        <taxon>Terebellida</taxon>
        <taxon>Terebelliformia</taxon>
        <taxon>Alvinellidae</taxon>
        <taxon>Paralvinella</taxon>
    </lineage>
</organism>
<dbReference type="PANTHER" id="PTHR22803">
    <property type="entry name" value="MANNOSE, PHOSPHOLIPASE, LECTIN RECEPTOR RELATED"/>
    <property type="match status" value="1"/>
</dbReference>
<dbReference type="InterPro" id="IPR050111">
    <property type="entry name" value="C-type_lectin/snaclec_domain"/>
</dbReference>
<dbReference type="EMBL" id="JAODUP010000569">
    <property type="protein sequence ID" value="KAK2147108.1"/>
    <property type="molecule type" value="Genomic_DNA"/>
</dbReference>
<evidence type="ECO:0000313" key="3">
    <source>
        <dbReference type="Proteomes" id="UP001208570"/>
    </source>
</evidence>
<dbReference type="InterPro" id="IPR016186">
    <property type="entry name" value="C-type_lectin-like/link_sf"/>
</dbReference>
<dbReference type="PROSITE" id="PS50041">
    <property type="entry name" value="C_TYPE_LECTIN_2"/>
    <property type="match status" value="1"/>
</dbReference>
<evidence type="ECO:0000313" key="2">
    <source>
        <dbReference type="EMBL" id="KAK2147108.1"/>
    </source>
</evidence>
<name>A0AAD9J618_9ANNE</name>
<dbReference type="Gene3D" id="3.10.100.10">
    <property type="entry name" value="Mannose-Binding Protein A, subunit A"/>
    <property type="match status" value="1"/>
</dbReference>
<feature type="domain" description="C-type lectin" evidence="1">
    <location>
        <begin position="1"/>
        <end position="69"/>
    </location>
</feature>
<dbReference type="SUPFAM" id="SSF56436">
    <property type="entry name" value="C-type lectin-like"/>
    <property type="match status" value="1"/>
</dbReference>
<dbReference type="AlphaFoldDB" id="A0AAD9J618"/>